<dbReference type="InterPro" id="IPR006225">
    <property type="entry name" value="PsdUridine_synth_RluC/D"/>
</dbReference>
<evidence type="ECO:0000256" key="2">
    <source>
        <dbReference type="ARBA" id="ARBA00010876"/>
    </source>
</evidence>
<dbReference type="AlphaFoldDB" id="A0A401UI37"/>
<evidence type="ECO:0000256" key="1">
    <source>
        <dbReference type="ARBA" id="ARBA00000073"/>
    </source>
</evidence>
<evidence type="ECO:0000256" key="5">
    <source>
        <dbReference type="RuleBase" id="RU362028"/>
    </source>
</evidence>
<dbReference type="InterPro" id="IPR050188">
    <property type="entry name" value="RluA_PseudoU_synthase"/>
</dbReference>
<dbReference type="PROSITE" id="PS50889">
    <property type="entry name" value="S4"/>
    <property type="match status" value="1"/>
</dbReference>
<evidence type="ECO:0000259" key="6">
    <source>
        <dbReference type="Pfam" id="PF00849"/>
    </source>
</evidence>
<accession>A0A401UI37</accession>
<dbReference type="PANTHER" id="PTHR21600:SF44">
    <property type="entry name" value="RIBOSOMAL LARGE SUBUNIT PSEUDOURIDINE SYNTHASE D"/>
    <property type="match status" value="1"/>
</dbReference>
<keyword evidence="5" id="KW-0413">Isomerase</keyword>
<dbReference type="InterPro" id="IPR006145">
    <property type="entry name" value="PsdUridine_synth_RsuA/RluA"/>
</dbReference>
<keyword evidence="8" id="KW-1185">Reference proteome</keyword>
<organism evidence="7 8">
    <name type="scientific">Clostridium tagluense</name>
    <dbReference type="NCBI Taxonomy" id="360422"/>
    <lineage>
        <taxon>Bacteria</taxon>
        <taxon>Bacillati</taxon>
        <taxon>Bacillota</taxon>
        <taxon>Clostridia</taxon>
        <taxon>Eubacteriales</taxon>
        <taxon>Clostridiaceae</taxon>
        <taxon>Clostridium</taxon>
    </lineage>
</organism>
<dbReference type="PANTHER" id="PTHR21600">
    <property type="entry name" value="MITOCHONDRIAL RNA PSEUDOURIDINE SYNTHASE"/>
    <property type="match status" value="1"/>
</dbReference>
<dbReference type="SUPFAM" id="SSF55120">
    <property type="entry name" value="Pseudouridine synthase"/>
    <property type="match status" value="1"/>
</dbReference>
<dbReference type="GO" id="GO:0003723">
    <property type="term" value="F:RNA binding"/>
    <property type="evidence" value="ECO:0007669"/>
    <property type="project" value="UniProtKB-KW"/>
</dbReference>
<dbReference type="GO" id="GO:0140098">
    <property type="term" value="F:catalytic activity, acting on RNA"/>
    <property type="evidence" value="ECO:0007669"/>
    <property type="project" value="UniProtKB-ARBA"/>
</dbReference>
<comment type="similarity">
    <text evidence="2 5">Belongs to the pseudouridine synthase RluA family.</text>
</comment>
<dbReference type="EC" id="5.4.99.-" evidence="5"/>
<evidence type="ECO:0000256" key="4">
    <source>
        <dbReference type="PROSITE-ProRule" id="PRU00182"/>
    </source>
</evidence>
<dbReference type="GO" id="GO:0009982">
    <property type="term" value="F:pseudouridine synthase activity"/>
    <property type="evidence" value="ECO:0007669"/>
    <property type="project" value="InterPro"/>
</dbReference>
<evidence type="ECO:0000313" key="7">
    <source>
        <dbReference type="EMBL" id="GCD09129.1"/>
    </source>
</evidence>
<feature type="domain" description="Pseudouridine synthase RsuA/RluA-like" evidence="6">
    <location>
        <begin position="95"/>
        <end position="256"/>
    </location>
</feature>
<keyword evidence="4" id="KW-0694">RNA-binding</keyword>
<comment type="caution">
    <text evidence="7">The sequence shown here is derived from an EMBL/GenBank/DDBJ whole genome shotgun (WGS) entry which is preliminary data.</text>
</comment>
<dbReference type="Pfam" id="PF00849">
    <property type="entry name" value="PseudoU_synth_2"/>
    <property type="match status" value="1"/>
</dbReference>
<dbReference type="NCBIfam" id="TIGR00005">
    <property type="entry name" value="rluA_subfam"/>
    <property type="match status" value="1"/>
</dbReference>
<evidence type="ECO:0000256" key="3">
    <source>
        <dbReference type="PIRSR" id="PIRSR606225-1"/>
    </source>
</evidence>
<proteinExistence type="inferred from homology"/>
<dbReference type="EMBL" id="BHYK01000003">
    <property type="protein sequence ID" value="GCD09129.1"/>
    <property type="molecule type" value="Genomic_DNA"/>
</dbReference>
<comment type="function">
    <text evidence="5">Responsible for synthesis of pseudouridine from uracil.</text>
</comment>
<dbReference type="RefSeq" id="WP_233439675.1">
    <property type="nucleotide sequence ID" value="NZ_BHYK01000003.1"/>
</dbReference>
<name>A0A401UI37_9CLOT</name>
<feature type="active site" evidence="3">
    <location>
        <position position="142"/>
    </location>
</feature>
<dbReference type="Proteomes" id="UP000287872">
    <property type="component" value="Unassembled WGS sequence"/>
</dbReference>
<dbReference type="CDD" id="cd00165">
    <property type="entry name" value="S4"/>
    <property type="match status" value="1"/>
</dbReference>
<evidence type="ECO:0000313" key="8">
    <source>
        <dbReference type="Proteomes" id="UP000287872"/>
    </source>
</evidence>
<sequence>MLTNKLLSTNKLTYVVKEDIHEVKLRDYLKYTENLSSRFLKSSGLSGKISVNDKVARLNHRINSNDKIEIDMKSNEHQNIEPEKMDLDVIYEDIDLIVINKSPGIVVHPTKGYPFGTLSNGVSYYFKERNEKCIVRLVSRLDMDTSGLIIIAKNQFAHMALARDMQSKDLQSKDVNCKTFEKSYMAVVHGNMKNKSGTIDLPIGKPNEEGAKREVWEEGQRSITHYEVIDSFKNGDLLKLILETGRTHQIRVHLSHIGHPIYGDSLYGESESHYIERQALHAYKLIIPHPRTGDELILEAQLPDDIVKLISKLKDESEI</sequence>
<dbReference type="CDD" id="cd02869">
    <property type="entry name" value="PseudoU_synth_RluA_like"/>
    <property type="match status" value="1"/>
</dbReference>
<comment type="catalytic activity">
    <reaction evidence="1 5">
        <text>a uridine in RNA = a pseudouridine in RNA</text>
        <dbReference type="Rhea" id="RHEA:48348"/>
        <dbReference type="Rhea" id="RHEA-COMP:12068"/>
        <dbReference type="Rhea" id="RHEA-COMP:12069"/>
        <dbReference type="ChEBI" id="CHEBI:65314"/>
        <dbReference type="ChEBI" id="CHEBI:65315"/>
    </reaction>
</comment>
<dbReference type="InterPro" id="IPR020103">
    <property type="entry name" value="PsdUridine_synth_cat_dom_sf"/>
</dbReference>
<dbReference type="GO" id="GO:0000455">
    <property type="term" value="P:enzyme-directed rRNA pseudouridine synthesis"/>
    <property type="evidence" value="ECO:0007669"/>
    <property type="project" value="TreeGrafter"/>
</dbReference>
<dbReference type="Gene3D" id="3.30.2350.10">
    <property type="entry name" value="Pseudouridine synthase"/>
    <property type="match status" value="1"/>
</dbReference>
<protein>
    <recommendedName>
        <fullName evidence="5">Pseudouridine synthase</fullName>
        <ecNumber evidence="5">5.4.99.-</ecNumber>
    </recommendedName>
</protein>
<reference evidence="7 8" key="1">
    <citation type="submission" date="2018-11" db="EMBL/GenBank/DDBJ databases">
        <title>Genome sequencing and assembly of Clostridium tagluense strain A121.</title>
        <authorList>
            <person name="Murakami T."/>
            <person name="Segawa T."/>
            <person name="Shcherbakova V.A."/>
            <person name="Mori H."/>
            <person name="Yoshimura Y."/>
        </authorList>
    </citation>
    <scope>NUCLEOTIDE SEQUENCE [LARGE SCALE GENOMIC DNA]</scope>
    <source>
        <strain evidence="7 8">A121</strain>
    </source>
</reference>
<gene>
    <name evidence="7" type="primary">rluD2</name>
    <name evidence="7" type="ORF">Ctaglu_07520</name>
</gene>